<protein>
    <submittedName>
        <fullName evidence="2">Fatty acid desaturase</fullName>
    </submittedName>
</protein>
<organism evidence="2 3">
    <name type="scientific">Pseudonocardia spirodelae</name>
    <dbReference type="NCBI Taxonomy" id="3133431"/>
    <lineage>
        <taxon>Bacteria</taxon>
        <taxon>Bacillati</taxon>
        <taxon>Actinomycetota</taxon>
        <taxon>Actinomycetes</taxon>
        <taxon>Pseudonocardiales</taxon>
        <taxon>Pseudonocardiaceae</taxon>
        <taxon>Pseudonocardia</taxon>
    </lineage>
</organism>
<comment type="caution">
    <text evidence="2">The sequence shown here is derived from an EMBL/GenBank/DDBJ whole genome shotgun (WGS) entry which is preliminary data.</text>
</comment>
<accession>A0ABU8TBR6</accession>
<reference evidence="2 3" key="1">
    <citation type="submission" date="2024-03" db="EMBL/GenBank/DDBJ databases">
        <title>Draft genome sequence of Pseudonocardia sp. DW16-2.</title>
        <authorList>
            <person name="Duangmal K."/>
        </authorList>
    </citation>
    <scope>NUCLEOTIDE SEQUENCE [LARGE SCALE GENOMIC DNA]</scope>
    <source>
        <strain evidence="2 3">DW16-2</strain>
    </source>
</reference>
<dbReference type="EMBL" id="JBBJUP010000015">
    <property type="protein sequence ID" value="MEJ8280835.1"/>
    <property type="molecule type" value="Genomic_DNA"/>
</dbReference>
<dbReference type="InterPro" id="IPR005804">
    <property type="entry name" value="FA_desaturase_dom"/>
</dbReference>
<evidence type="ECO:0000313" key="2">
    <source>
        <dbReference type="EMBL" id="MEJ8280835.1"/>
    </source>
</evidence>
<proteinExistence type="predicted"/>
<gene>
    <name evidence="2" type="ORF">WJX68_17975</name>
</gene>
<sequence>MAISDVKEFAHLTEADVEAIGRELDAVRADVEERRGQADADYVRTLITWQRRLNVAARVTLFGSRIPPLWLAGTAMLSVAKILENMEIGHNVMHGQWDWMNDPEIHSSTWEWDNVCPAEQWRHSHNYLHHTYTNVIGKDKDVGYEILRVRADQPWHPAYLGQPFWNVLLMLLFEHGVSLHDLDVDGLIKWQLEDPEEFRRKLLDVGRKHLRQMRKDFVLFPLLTGPAAAQTLAANATANVIRNIWSYAIIFCGHFPDGAEVFTEEELEGETRGEWYLRQLLGSANFTGNRVMHVMSGSLGYQIEHHLFPDLPSNRYPEIAVKVRALCEKYELPYTTGPFPRQFWQATRSIWRLSLPARGVREREHRRERRGLRRGAAARAA</sequence>
<dbReference type="RefSeq" id="WP_340292430.1">
    <property type="nucleotide sequence ID" value="NZ_JBBJUP010000015.1"/>
</dbReference>
<evidence type="ECO:0000259" key="1">
    <source>
        <dbReference type="Pfam" id="PF00487"/>
    </source>
</evidence>
<evidence type="ECO:0000313" key="3">
    <source>
        <dbReference type="Proteomes" id="UP001364211"/>
    </source>
</evidence>
<name>A0ABU8TBR6_9PSEU</name>
<dbReference type="CDD" id="cd03506">
    <property type="entry name" value="Delta6-FADS-like"/>
    <property type="match status" value="1"/>
</dbReference>
<dbReference type="PANTHER" id="PTHR19353">
    <property type="entry name" value="FATTY ACID DESATURASE 2"/>
    <property type="match status" value="1"/>
</dbReference>
<dbReference type="Proteomes" id="UP001364211">
    <property type="component" value="Unassembled WGS sequence"/>
</dbReference>
<keyword evidence="3" id="KW-1185">Reference proteome</keyword>
<dbReference type="Pfam" id="PF00487">
    <property type="entry name" value="FA_desaturase"/>
    <property type="match status" value="1"/>
</dbReference>
<feature type="domain" description="Fatty acid desaturase" evidence="1">
    <location>
        <begin position="69"/>
        <end position="336"/>
    </location>
</feature>
<dbReference type="InterPro" id="IPR012171">
    <property type="entry name" value="Fatty_acid_desaturase"/>
</dbReference>
<dbReference type="PANTHER" id="PTHR19353:SF19">
    <property type="entry name" value="DELTA(5) FATTY ACID DESATURASE C-RELATED"/>
    <property type="match status" value="1"/>
</dbReference>